<evidence type="ECO:0000256" key="1">
    <source>
        <dbReference type="SAM" id="MobiDB-lite"/>
    </source>
</evidence>
<feature type="compositionally biased region" description="Polar residues" evidence="1">
    <location>
        <begin position="1"/>
        <end position="10"/>
    </location>
</feature>
<keyword evidence="3" id="KW-1185">Reference proteome</keyword>
<sequence>MSAPQTTTQFAPAGAFGDNQVAPATNKGLGPGGAGKQKEALKLRLDLNLEVEIAIQAKVNGDITLSLLSSIIMSSAGAAPSIFGSAPAPGRGSDSSDAAPVGAVSRTSLGPGGVGKQKEAWKLRLDLNLEVEIAIKAKVNGDITLS</sequence>
<dbReference type="PANTHER" id="PTHR35587">
    <property type="entry name" value="EXPRESSED PROTEIN"/>
    <property type="match status" value="1"/>
</dbReference>
<proteinExistence type="predicted"/>
<evidence type="ECO:0000313" key="3">
    <source>
        <dbReference type="Proteomes" id="UP000219338"/>
    </source>
</evidence>
<feature type="region of interest" description="Disordered" evidence="1">
    <location>
        <begin position="1"/>
        <end position="35"/>
    </location>
</feature>
<reference evidence="3" key="1">
    <citation type="journal article" date="2017" name="Nat. Ecol. Evol.">
        <title>Genome expansion and lineage-specific genetic innovations in the forest pathogenic fungi Armillaria.</title>
        <authorList>
            <person name="Sipos G."/>
            <person name="Prasanna A.N."/>
            <person name="Walter M.C."/>
            <person name="O'Connor E."/>
            <person name="Balint B."/>
            <person name="Krizsan K."/>
            <person name="Kiss B."/>
            <person name="Hess J."/>
            <person name="Varga T."/>
            <person name="Slot J."/>
            <person name="Riley R."/>
            <person name="Boka B."/>
            <person name="Rigling D."/>
            <person name="Barry K."/>
            <person name="Lee J."/>
            <person name="Mihaltcheva S."/>
            <person name="LaButti K."/>
            <person name="Lipzen A."/>
            <person name="Waldron R."/>
            <person name="Moloney N.M."/>
            <person name="Sperisen C."/>
            <person name="Kredics L."/>
            <person name="Vagvoelgyi C."/>
            <person name="Patrignani A."/>
            <person name="Fitzpatrick D."/>
            <person name="Nagy I."/>
            <person name="Doyle S."/>
            <person name="Anderson J.B."/>
            <person name="Grigoriev I.V."/>
            <person name="Gueldener U."/>
            <person name="Muensterkoetter M."/>
            <person name="Nagy L.G."/>
        </authorList>
    </citation>
    <scope>NUCLEOTIDE SEQUENCE [LARGE SCALE GENOMIC DNA]</scope>
    <source>
        <strain evidence="3">C18/9</strain>
    </source>
</reference>
<gene>
    <name evidence="2" type="ORF">ARMOST_19656</name>
</gene>
<accession>A0A284S570</accession>
<feature type="region of interest" description="Disordered" evidence="1">
    <location>
        <begin position="83"/>
        <end position="115"/>
    </location>
</feature>
<organism evidence="2 3">
    <name type="scientific">Armillaria ostoyae</name>
    <name type="common">Armillaria root rot fungus</name>
    <dbReference type="NCBI Taxonomy" id="47428"/>
    <lineage>
        <taxon>Eukaryota</taxon>
        <taxon>Fungi</taxon>
        <taxon>Dikarya</taxon>
        <taxon>Basidiomycota</taxon>
        <taxon>Agaricomycotina</taxon>
        <taxon>Agaricomycetes</taxon>
        <taxon>Agaricomycetidae</taxon>
        <taxon>Agaricales</taxon>
        <taxon>Marasmiineae</taxon>
        <taxon>Physalacriaceae</taxon>
        <taxon>Armillaria</taxon>
    </lineage>
</organism>
<name>A0A284S570_ARMOS</name>
<dbReference type="OrthoDB" id="2873061at2759"/>
<dbReference type="AlphaFoldDB" id="A0A284S570"/>
<evidence type="ECO:0000313" key="2">
    <source>
        <dbReference type="EMBL" id="SJL16137.1"/>
    </source>
</evidence>
<dbReference type="Proteomes" id="UP000219338">
    <property type="component" value="Unassembled WGS sequence"/>
</dbReference>
<dbReference type="EMBL" id="FUEG01000033">
    <property type="protein sequence ID" value="SJL16137.1"/>
    <property type="molecule type" value="Genomic_DNA"/>
</dbReference>
<protein>
    <submittedName>
        <fullName evidence="2">Uncharacterized protein</fullName>
    </submittedName>
</protein>
<dbReference type="PANTHER" id="PTHR35587:SF3">
    <property type="entry name" value="EXPRESSED PROTEIN"/>
    <property type="match status" value="1"/>
</dbReference>